<keyword evidence="3" id="KW-1185">Reference proteome</keyword>
<dbReference type="PANTHER" id="PTHR39214">
    <property type="entry name" value="MICROBODY (PEROXISOME) BIOGENESIS PROTEIN PEROXIN 8 (EUROFUNG)"/>
    <property type="match status" value="1"/>
</dbReference>
<protein>
    <submittedName>
        <fullName evidence="2">Uncharacterized protein</fullName>
    </submittedName>
</protein>
<dbReference type="OrthoDB" id="2357318at2759"/>
<dbReference type="EMBL" id="JAACJK010000003">
    <property type="protein sequence ID" value="KAF5340574.1"/>
    <property type="molecule type" value="Genomic_DNA"/>
</dbReference>
<gene>
    <name evidence="2" type="ORF">D9611_007462</name>
</gene>
<dbReference type="AlphaFoldDB" id="A0A8H5FKW7"/>
<name>A0A8H5FKW7_9AGAR</name>
<evidence type="ECO:0000313" key="2">
    <source>
        <dbReference type="EMBL" id="KAF5340574.1"/>
    </source>
</evidence>
<dbReference type="InterPro" id="IPR055334">
    <property type="entry name" value="PEX8-like"/>
</dbReference>
<reference evidence="2 3" key="1">
    <citation type="journal article" date="2020" name="ISME J.">
        <title>Uncovering the hidden diversity of litter-decomposition mechanisms in mushroom-forming fungi.</title>
        <authorList>
            <person name="Floudas D."/>
            <person name="Bentzer J."/>
            <person name="Ahren D."/>
            <person name="Johansson T."/>
            <person name="Persson P."/>
            <person name="Tunlid A."/>
        </authorList>
    </citation>
    <scope>NUCLEOTIDE SEQUENCE [LARGE SCALE GENOMIC DNA]</scope>
    <source>
        <strain evidence="2 3">CBS 175.51</strain>
    </source>
</reference>
<comment type="caution">
    <text evidence="2">The sequence shown here is derived from an EMBL/GenBank/DDBJ whole genome shotgun (WGS) entry which is preliminary data.</text>
</comment>
<dbReference type="PANTHER" id="PTHR39214:SF1">
    <property type="entry name" value="MICROBODY (PEROXISOME) BIOGENESIS PROTEIN PEROXIN 8 (EUROFUNG)"/>
    <property type="match status" value="1"/>
</dbReference>
<dbReference type="Proteomes" id="UP000541558">
    <property type="component" value="Unassembled WGS sequence"/>
</dbReference>
<evidence type="ECO:0000313" key="3">
    <source>
        <dbReference type="Proteomes" id="UP000541558"/>
    </source>
</evidence>
<evidence type="ECO:0000256" key="1">
    <source>
        <dbReference type="SAM" id="MobiDB-lite"/>
    </source>
</evidence>
<sequence>MSTSNSNLTSDRTYTLLLSHLHDPHTSLSLPTLQSALSHHLALLPPCTSSPTPLAATAISAPYYLVQPFTFTKLNSLSTSFRHAVHLKYRALKEEWEARGRIERLFSQSVGGSLDAWAKEVVKGLIGGHPVLRLACCSGLLLGIEDLGKKELEMALGARGVVEDEDIVALAEVMDTYAFSVTGGTHGVEEWEKEFQPAGQDVLSMALILAAQSVPLIPHSKLRALPLPLLSHLLTQTLLATFKHGSFLSSVSASVTLTPNNEVHISASSAFAHTIRSITSSPLTAHISDLARFMASVLSLLLPSSVGAVAQTMEALCDCAKAIERDWISTSLASVPGVATDTQDLTKAVWGILKTFLFTVLMVDDAALSAAVFIPPESSGAADLALTTLETLSHLAFVITQFGGVTSTSPNSFLELKKTFYLALDILAQTQSRAETYVERVCGGALEMRRGEGNVGFRQAKEAFVLAAVEQLVPVLGAKCLRESVWRVCEPHLFDASHRETFESAHSTVLAVFASHSQRTRAETPKGLDSSRAWLDRLGQRAGLVLGYSRKRETLSVEGEDDEQHENERTNDDEFVMRLVPFYAGCLLENSREGKLNTAQLRMAYAALVRGACACDSPMDGEGKGGRYVLAWYCVQRLLDAIHALEGRDAKGKGKGKEVGSGEGGEERLHRLRLVLMSTVSGLPLVLLAQALEEVRLMLLRSKAGLSHSGMADLQHSANSITVPVTSEQAEGMAKEELHEELVQALFAEILENVGDREKEWAGRWWYEHRGEFGIVGEGPDLGRGVGDEKSTDEGGRARL</sequence>
<feature type="compositionally biased region" description="Basic and acidic residues" evidence="1">
    <location>
        <begin position="786"/>
        <end position="800"/>
    </location>
</feature>
<accession>A0A8H5FKW7</accession>
<proteinExistence type="predicted"/>
<organism evidence="2 3">
    <name type="scientific">Ephemerocybe angulata</name>
    <dbReference type="NCBI Taxonomy" id="980116"/>
    <lineage>
        <taxon>Eukaryota</taxon>
        <taxon>Fungi</taxon>
        <taxon>Dikarya</taxon>
        <taxon>Basidiomycota</taxon>
        <taxon>Agaricomycotina</taxon>
        <taxon>Agaricomycetes</taxon>
        <taxon>Agaricomycetidae</taxon>
        <taxon>Agaricales</taxon>
        <taxon>Agaricineae</taxon>
        <taxon>Psathyrellaceae</taxon>
        <taxon>Ephemerocybe</taxon>
    </lineage>
</organism>
<feature type="region of interest" description="Disordered" evidence="1">
    <location>
        <begin position="778"/>
        <end position="800"/>
    </location>
</feature>